<dbReference type="PROSITE" id="PS50297">
    <property type="entry name" value="ANK_REP_REGION"/>
    <property type="match status" value="2"/>
</dbReference>
<evidence type="ECO:0000256" key="4">
    <source>
        <dbReference type="SAM" id="MobiDB-lite"/>
    </source>
</evidence>
<feature type="repeat" description="ANK" evidence="3">
    <location>
        <begin position="60"/>
        <end position="93"/>
    </location>
</feature>
<dbReference type="Pfam" id="PF12796">
    <property type="entry name" value="Ank_2"/>
    <property type="match status" value="1"/>
</dbReference>
<dbReference type="SUPFAM" id="SSF48403">
    <property type="entry name" value="Ankyrin repeat"/>
    <property type="match status" value="1"/>
</dbReference>
<feature type="region of interest" description="Disordered" evidence="4">
    <location>
        <begin position="1"/>
        <end position="27"/>
    </location>
</feature>
<sequence>MCLFSGCDLNSPRRPGPGGRGGDEAKDQASPLHLCCQWGLETVVQTLVEHGAAINARDAEGKTPLHVAIQNQHSSIITLLLCHPGIDLTIRDKSGLTPFATALTYRKQQGSSGYIRQTTNCCRTV</sequence>
<accession>A0AAD8A8P3</accession>
<dbReference type="PROSITE" id="PS50088">
    <property type="entry name" value="ANK_REPEAT"/>
    <property type="match status" value="2"/>
</dbReference>
<keyword evidence="6" id="KW-1185">Reference proteome</keyword>
<dbReference type="Gene3D" id="1.25.40.20">
    <property type="entry name" value="Ankyrin repeat-containing domain"/>
    <property type="match status" value="1"/>
</dbReference>
<organism evidence="5 6">
    <name type="scientific">Diploptera punctata</name>
    <name type="common">Pacific beetle cockroach</name>
    <dbReference type="NCBI Taxonomy" id="6984"/>
    <lineage>
        <taxon>Eukaryota</taxon>
        <taxon>Metazoa</taxon>
        <taxon>Ecdysozoa</taxon>
        <taxon>Arthropoda</taxon>
        <taxon>Hexapoda</taxon>
        <taxon>Insecta</taxon>
        <taxon>Pterygota</taxon>
        <taxon>Neoptera</taxon>
        <taxon>Polyneoptera</taxon>
        <taxon>Dictyoptera</taxon>
        <taxon>Blattodea</taxon>
        <taxon>Blaberoidea</taxon>
        <taxon>Blaberidae</taxon>
        <taxon>Diplopterinae</taxon>
        <taxon>Diploptera</taxon>
    </lineage>
</organism>
<dbReference type="PANTHER" id="PTHR24198">
    <property type="entry name" value="ANKYRIN REPEAT AND PROTEIN KINASE DOMAIN-CONTAINING PROTEIN"/>
    <property type="match status" value="1"/>
</dbReference>
<evidence type="ECO:0000313" key="5">
    <source>
        <dbReference type="EMBL" id="KAJ9594561.1"/>
    </source>
</evidence>
<evidence type="ECO:0000256" key="2">
    <source>
        <dbReference type="ARBA" id="ARBA00023043"/>
    </source>
</evidence>
<keyword evidence="2 3" id="KW-0040">ANK repeat</keyword>
<reference evidence="5" key="2">
    <citation type="submission" date="2023-05" db="EMBL/GenBank/DDBJ databases">
        <authorList>
            <person name="Fouks B."/>
        </authorList>
    </citation>
    <scope>NUCLEOTIDE SEQUENCE</scope>
    <source>
        <strain evidence="5">Stay&amp;Tobe</strain>
        <tissue evidence="5">Testes</tissue>
    </source>
</reference>
<reference evidence="5" key="1">
    <citation type="journal article" date="2023" name="IScience">
        <title>Live-bearing cockroach genome reveals convergent evolutionary mechanisms linked to viviparity in insects and beyond.</title>
        <authorList>
            <person name="Fouks B."/>
            <person name="Harrison M.C."/>
            <person name="Mikhailova A.A."/>
            <person name="Marchal E."/>
            <person name="English S."/>
            <person name="Carruthers M."/>
            <person name="Jennings E.C."/>
            <person name="Chiamaka E.L."/>
            <person name="Frigard R.A."/>
            <person name="Pippel M."/>
            <person name="Attardo G.M."/>
            <person name="Benoit J.B."/>
            <person name="Bornberg-Bauer E."/>
            <person name="Tobe S.S."/>
        </authorList>
    </citation>
    <scope>NUCLEOTIDE SEQUENCE</scope>
    <source>
        <strain evidence="5">Stay&amp;Tobe</strain>
    </source>
</reference>
<gene>
    <name evidence="5" type="ORF">L9F63_027456</name>
</gene>
<feature type="repeat" description="ANK" evidence="3">
    <location>
        <begin position="27"/>
        <end position="59"/>
    </location>
</feature>
<proteinExistence type="predicted"/>
<comment type="caution">
    <text evidence="5">The sequence shown here is derived from an EMBL/GenBank/DDBJ whole genome shotgun (WGS) entry which is preliminary data.</text>
</comment>
<dbReference type="EMBL" id="JASPKZ010002959">
    <property type="protein sequence ID" value="KAJ9594561.1"/>
    <property type="molecule type" value="Genomic_DNA"/>
</dbReference>
<dbReference type="InterPro" id="IPR002110">
    <property type="entry name" value="Ankyrin_rpt"/>
</dbReference>
<keyword evidence="1" id="KW-0677">Repeat</keyword>
<evidence type="ECO:0000256" key="1">
    <source>
        <dbReference type="ARBA" id="ARBA00022737"/>
    </source>
</evidence>
<evidence type="ECO:0000313" key="6">
    <source>
        <dbReference type="Proteomes" id="UP001233999"/>
    </source>
</evidence>
<dbReference type="AlphaFoldDB" id="A0AAD8A8P3"/>
<dbReference type="PANTHER" id="PTHR24198:SF191">
    <property type="entry name" value="RABANKYRIN-5-LIKE"/>
    <property type="match status" value="1"/>
</dbReference>
<evidence type="ECO:0000256" key="3">
    <source>
        <dbReference type="PROSITE-ProRule" id="PRU00023"/>
    </source>
</evidence>
<dbReference type="Proteomes" id="UP001233999">
    <property type="component" value="Unassembled WGS sequence"/>
</dbReference>
<protein>
    <submittedName>
        <fullName evidence="5">Uncharacterized protein</fullName>
    </submittedName>
</protein>
<dbReference type="InterPro" id="IPR036770">
    <property type="entry name" value="Ankyrin_rpt-contain_sf"/>
</dbReference>
<dbReference type="SMART" id="SM00248">
    <property type="entry name" value="ANK"/>
    <property type="match status" value="2"/>
</dbReference>
<name>A0AAD8A8P3_DIPPU</name>